<dbReference type="InterPro" id="IPR014729">
    <property type="entry name" value="Rossmann-like_a/b/a_fold"/>
</dbReference>
<dbReference type="EMBL" id="QZEY01000007">
    <property type="protein sequence ID" value="RJL31266.1"/>
    <property type="molecule type" value="Genomic_DNA"/>
</dbReference>
<dbReference type="GO" id="GO:0006529">
    <property type="term" value="P:asparagine biosynthetic process"/>
    <property type="evidence" value="ECO:0007669"/>
    <property type="project" value="UniProtKB-KW"/>
</dbReference>
<dbReference type="EC" id="6.3.5.4" evidence="2"/>
<dbReference type="Gene3D" id="3.40.50.620">
    <property type="entry name" value="HUPs"/>
    <property type="match status" value="2"/>
</dbReference>
<keyword evidence="7" id="KW-1185">Reference proteome</keyword>
<keyword evidence="3" id="KW-0028">Amino-acid biosynthesis</keyword>
<dbReference type="OrthoDB" id="7053173at2"/>
<feature type="domain" description="Asparagine synthetase" evidence="5">
    <location>
        <begin position="217"/>
        <end position="602"/>
    </location>
</feature>
<comment type="caution">
    <text evidence="6">The sequence shown here is derived from an EMBL/GenBank/DDBJ whole genome shotgun (WGS) entry which is preliminary data.</text>
</comment>
<dbReference type="SUPFAM" id="SSF52402">
    <property type="entry name" value="Adenine nucleotide alpha hydrolases-like"/>
    <property type="match status" value="1"/>
</dbReference>
<dbReference type="GO" id="GO:0004066">
    <property type="term" value="F:asparagine synthase (glutamine-hydrolyzing) activity"/>
    <property type="evidence" value="ECO:0007669"/>
    <property type="project" value="UniProtKB-EC"/>
</dbReference>
<evidence type="ECO:0000259" key="5">
    <source>
        <dbReference type="Pfam" id="PF00733"/>
    </source>
</evidence>
<dbReference type="AlphaFoldDB" id="A0A3A4ANM9"/>
<sequence length="613" mass="65629">MGVLSRPGHGGAYFAVLPDRAPGPAVATVLSGPDTRVLRHPSGRPWLVGRWPDDEIAVAEAGDARLAVIGRCPAAAGRLAAEAARLRDLAALDALALTLPGCFHLVAALGGRCRVQGTASGLRLVFHALVDGLAVAADRADVLAAAIGAGLDERQVAVRLLWPVPHPLGRTPLWHGVTAVDPGHHLLVERDGRTTRHRRWWAPPEPVRTLAEAAPGVRAALDEAVAVRTRGGGTVSLDLSGGLDSTSLCFLAAARREARLIASTWPGRDPADDDLEWARRAAARLPGVEHVVWPPEESPLVYAGLLEIDDTLDEPTIGVMDRARVLAHAPRLAAMGSRLHVTGIGGDHVAWCSEAAYHGLLRRRPLWALGRLRGFRALFHWPAGPMARALADSRPYRRWLVDSAADLRAPLPPPVTGALGWGAPPRLFGWVTAEAVRLAAEAISEAAAGAEPLAPDRGAHADLHSIHDCSRVIRQWEQASARAGLPLTSPYLDDRVIEACLSVRPGDRVSPWRYKPLLAAAMRDVVPGECLRRATKAAAALDAADGLRRHAPDLRVLWEDSRLARLGLVDPAPLRDLAGRPDAPELRQAVLYSTIGCEVWLRTLEHAGKEAAR</sequence>
<accession>A0A3A4ANM9</accession>
<comment type="catalytic activity">
    <reaction evidence="4">
        <text>L-aspartate + L-glutamine + ATP + H2O = L-asparagine + L-glutamate + AMP + diphosphate + H(+)</text>
        <dbReference type="Rhea" id="RHEA:12228"/>
        <dbReference type="ChEBI" id="CHEBI:15377"/>
        <dbReference type="ChEBI" id="CHEBI:15378"/>
        <dbReference type="ChEBI" id="CHEBI:29985"/>
        <dbReference type="ChEBI" id="CHEBI:29991"/>
        <dbReference type="ChEBI" id="CHEBI:30616"/>
        <dbReference type="ChEBI" id="CHEBI:33019"/>
        <dbReference type="ChEBI" id="CHEBI:58048"/>
        <dbReference type="ChEBI" id="CHEBI:58359"/>
        <dbReference type="ChEBI" id="CHEBI:456215"/>
        <dbReference type="EC" id="6.3.5.4"/>
    </reaction>
</comment>
<proteinExistence type="predicted"/>
<comment type="pathway">
    <text evidence="1">Amino-acid biosynthesis; L-asparagine biosynthesis; L-asparagine from L-aspartate (L-Gln route): step 1/1.</text>
</comment>
<reference evidence="6 7" key="1">
    <citation type="submission" date="2018-09" db="EMBL/GenBank/DDBJ databases">
        <title>YIM 75507 draft genome.</title>
        <authorList>
            <person name="Tang S."/>
            <person name="Feng Y."/>
        </authorList>
    </citation>
    <scope>NUCLEOTIDE SEQUENCE [LARGE SCALE GENOMIC DNA]</scope>
    <source>
        <strain evidence="6 7">YIM 75507</strain>
    </source>
</reference>
<evidence type="ECO:0000313" key="7">
    <source>
        <dbReference type="Proteomes" id="UP000265768"/>
    </source>
</evidence>
<dbReference type="Pfam" id="PF00733">
    <property type="entry name" value="Asn_synthase"/>
    <property type="match status" value="1"/>
</dbReference>
<dbReference type="PANTHER" id="PTHR43284">
    <property type="entry name" value="ASPARAGINE SYNTHETASE (GLUTAMINE-HYDROLYZING)"/>
    <property type="match status" value="1"/>
</dbReference>
<evidence type="ECO:0000256" key="3">
    <source>
        <dbReference type="ARBA" id="ARBA00022888"/>
    </source>
</evidence>
<evidence type="ECO:0000256" key="1">
    <source>
        <dbReference type="ARBA" id="ARBA00005187"/>
    </source>
</evidence>
<dbReference type="Proteomes" id="UP000265768">
    <property type="component" value="Unassembled WGS sequence"/>
</dbReference>
<dbReference type="InterPro" id="IPR051786">
    <property type="entry name" value="ASN_synthetase/amidase"/>
</dbReference>
<name>A0A3A4ANM9_9ACTN</name>
<organism evidence="6 7">
    <name type="scientific">Bailinhaonella thermotolerans</name>
    <dbReference type="NCBI Taxonomy" id="1070861"/>
    <lineage>
        <taxon>Bacteria</taxon>
        <taxon>Bacillati</taxon>
        <taxon>Actinomycetota</taxon>
        <taxon>Actinomycetes</taxon>
        <taxon>Streptosporangiales</taxon>
        <taxon>Streptosporangiaceae</taxon>
        <taxon>Bailinhaonella</taxon>
    </lineage>
</organism>
<evidence type="ECO:0000256" key="4">
    <source>
        <dbReference type="ARBA" id="ARBA00048741"/>
    </source>
</evidence>
<evidence type="ECO:0000313" key="6">
    <source>
        <dbReference type="EMBL" id="RJL31266.1"/>
    </source>
</evidence>
<dbReference type="InterPro" id="IPR001962">
    <property type="entry name" value="Asn_synthase"/>
</dbReference>
<keyword evidence="3" id="KW-0061">Asparagine biosynthesis</keyword>
<dbReference type="PANTHER" id="PTHR43284:SF1">
    <property type="entry name" value="ASPARAGINE SYNTHETASE"/>
    <property type="match status" value="1"/>
</dbReference>
<gene>
    <name evidence="6" type="ORF">D5H75_19590</name>
</gene>
<protein>
    <recommendedName>
        <fullName evidence="2">asparagine synthase (glutamine-hydrolyzing)</fullName>
        <ecNumber evidence="2">6.3.5.4</ecNumber>
    </recommendedName>
</protein>
<evidence type="ECO:0000256" key="2">
    <source>
        <dbReference type="ARBA" id="ARBA00012737"/>
    </source>
</evidence>